<accession>A0A2M9CU75</accession>
<dbReference type="EMBL" id="PGFG01000001">
    <property type="protein sequence ID" value="PJJ75474.1"/>
    <property type="molecule type" value="Genomic_DNA"/>
</dbReference>
<dbReference type="PANTHER" id="PTHR30570">
    <property type="entry name" value="PERIPLASMIC PHOSPHATE BINDING COMPONENT OF PHOSPHATE ABC TRANSPORTER"/>
    <property type="match status" value="1"/>
</dbReference>
<sequence length="314" mass="34592">MYRITSIIITLFAFSILQSGCRQSSTHHIRISGAFALYPLAVKWAEEYKKTHPAIQFDISAGGAGKGLTDVLTGADDLGMFSRELTPEESAKGIWKVAVAKDAVLPTINAKNPLVHYIQQKGLTKAQFQRIFLSNGTLIWQSVIDTPVSVPVHVYTRSDASGAAETWAKYLGVKQENLKGTGIYGDPGLADAVLKDEYGVGFNNAIYIYDLQTGKKREGLEVIPIDINNNGKIDADENFYDSFDHVLQAISNGKYPSPPARPLYFIAKGKPDNPDVVEFLKWILTYGQSYVKSAGYVPLPEQTIQSSLQELNQQ</sequence>
<feature type="domain" description="PBP" evidence="2">
    <location>
        <begin position="26"/>
        <end position="284"/>
    </location>
</feature>
<dbReference type="InterPro" id="IPR024370">
    <property type="entry name" value="PBP_domain"/>
</dbReference>
<evidence type="ECO:0000313" key="3">
    <source>
        <dbReference type="EMBL" id="PJJ75474.1"/>
    </source>
</evidence>
<dbReference type="PANTHER" id="PTHR30570:SF1">
    <property type="entry name" value="PHOSPHATE-BINDING PROTEIN PSTS"/>
    <property type="match status" value="1"/>
</dbReference>
<dbReference type="InterPro" id="IPR050811">
    <property type="entry name" value="Phosphate_ABC_transporter"/>
</dbReference>
<comment type="caution">
    <text evidence="3">The sequence shown here is derived from an EMBL/GenBank/DDBJ whole genome shotgun (WGS) entry which is preliminary data.</text>
</comment>
<dbReference type="OrthoDB" id="1082996at2"/>
<evidence type="ECO:0000256" key="1">
    <source>
        <dbReference type="ARBA" id="ARBA00022729"/>
    </source>
</evidence>
<name>A0A2M9CU75_9BACT</name>
<dbReference type="AlphaFoldDB" id="A0A2M9CU75"/>
<dbReference type="Pfam" id="PF12849">
    <property type="entry name" value="PBP_like_2"/>
    <property type="match status" value="1"/>
</dbReference>
<evidence type="ECO:0000313" key="4">
    <source>
        <dbReference type="Proteomes" id="UP000230000"/>
    </source>
</evidence>
<dbReference type="SUPFAM" id="SSF53850">
    <property type="entry name" value="Periplasmic binding protein-like II"/>
    <property type="match status" value="1"/>
</dbReference>
<keyword evidence="4" id="KW-1185">Reference proteome</keyword>
<organism evidence="3 4">
    <name type="scientific">Thermoflavifilum aggregans</name>
    <dbReference type="NCBI Taxonomy" id="454188"/>
    <lineage>
        <taxon>Bacteria</taxon>
        <taxon>Pseudomonadati</taxon>
        <taxon>Bacteroidota</taxon>
        <taxon>Chitinophagia</taxon>
        <taxon>Chitinophagales</taxon>
        <taxon>Chitinophagaceae</taxon>
        <taxon>Thermoflavifilum</taxon>
    </lineage>
</organism>
<dbReference type="Proteomes" id="UP000230000">
    <property type="component" value="Unassembled WGS sequence"/>
</dbReference>
<reference evidence="3 4" key="1">
    <citation type="submission" date="2017-11" db="EMBL/GenBank/DDBJ databases">
        <title>Genomic Encyclopedia of Archaeal and Bacterial Type Strains, Phase II (KMG-II): From Individual Species to Whole Genera.</title>
        <authorList>
            <person name="Goeker M."/>
        </authorList>
    </citation>
    <scope>NUCLEOTIDE SEQUENCE [LARGE SCALE GENOMIC DNA]</scope>
    <source>
        <strain evidence="3 4">DSM 27268</strain>
    </source>
</reference>
<proteinExistence type="predicted"/>
<evidence type="ECO:0000259" key="2">
    <source>
        <dbReference type="Pfam" id="PF12849"/>
    </source>
</evidence>
<dbReference type="RefSeq" id="WP_100314076.1">
    <property type="nucleotide sequence ID" value="NZ_PGFG01000001.1"/>
</dbReference>
<keyword evidence="1" id="KW-0732">Signal</keyword>
<dbReference type="Gene3D" id="3.40.190.10">
    <property type="entry name" value="Periplasmic binding protein-like II"/>
    <property type="match status" value="2"/>
</dbReference>
<gene>
    <name evidence="3" type="ORF">BXY57_1053</name>
</gene>
<protein>
    <submittedName>
        <fullName evidence="3">Phosphate transport system substrate-binding protein</fullName>
    </submittedName>
</protein>